<dbReference type="RefSeq" id="WP_110610294.1">
    <property type="nucleotide sequence ID" value="NZ_PDOD01000003.1"/>
</dbReference>
<dbReference type="Gene3D" id="2.70.98.30">
    <property type="entry name" value="Golgi alpha-mannosidase II, domain 4"/>
    <property type="match status" value="1"/>
</dbReference>
<dbReference type="PANTHER" id="PTHR46017">
    <property type="entry name" value="ALPHA-MANNOSIDASE 2C1"/>
    <property type="match status" value="1"/>
</dbReference>
<dbReference type="SUPFAM" id="SSF88713">
    <property type="entry name" value="Glycoside hydrolase/deacetylase"/>
    <property type="match status" value="1"/>
</dbReference>
<evidence type="ECO:0000256" key="3">
    <source>
        <dbReference type="ARBA" id="ARBA00022801"/>
    </source>
</evidence>
<keyword evidence="4" id="KW-0326">Glycosidase</keyword>
<proteinExistence type="inferred from homology"/>
<feature type="domain" description="Glycoside hydrolase family 38 central" evidence="5">
    <location>
        <begin position="277"/>
        <end position="351"/>
    </location>
</feature>
<protein>
    <submittedName>
        <fullName evidence="6">Glycoside hydrolase family 38</fullName>
    </submittedName>
</protein>
<evidence type="ECO:0000256" key="2">
    <source>
        <dbReference type="ARBA" id="ARBA00022723"/>
    </source>
</evidence>
<dbReference type="InterPro" id="IPR011013">
    <property type="entry name" value="Gal_mutarotase_sf_dom"/>
</dbReference>
<dbReference type="SMART" id="SM00872">
    <property type="entry name" value="Alpha-mann_mid"/>
    <property type="match status" value="1"/>
</dbReference>
<dbReference type="GO" id="GO:0006013">
    <property type="term" value="P:mannose metabolic process"/>
    <property type="evidence" value="ECO:0007669"/>
    <property type="project" value="InterPro"/>
</dbReference>
<dbReference type="EMBL" id="PDOD01000003">
    <property type="protein sequence ID" value="PYZ92746.1"/>
    <property type="molecule type" value="Genomic_DNA"/>
</dbReference>
<dbReference type="InterPro" id="IPR011682">
    <property type="entry name" value="Glyco_hydro_38_C"/>
</dbReference>
<dbReference type="PANTHER" id="PTHR46017:SF2">
    <property type="entry name" value="MANNOSYLGLYCERATE HYDROLASE"/>
    <property type="match status" value="1"/>
</dbReference>
<dbReference type="OrthoDB" id="9764050at2"/>
<dbReference type="InterPro" id="IPR000602">
    <property type="entry name" value="Glyco_hydro_38_N"/>
</dbReference>
<dbReference type="Pfam" id="PF07748">
    <property type="entry name" value="Glyco_hydro_38C"/>
    <property type="match status" value="1"/>
</dbReference>
<dbReference type="Pfam" id="PF01074">
    <property type="entry name" value="Glyco_hydro_38N"/>
    <property type="match status" value="1"/>
</dbReference>
<sequence length="871" mass="99408">MKTGHIVFHTHWDREWYLPFETFRHRFMQVMDRILDGIDSKEIDTFVLDGQVAALEDYLIENDDELNNKVIDYIEKGRLVIGPWYVLADEFLVTGEALIRNLEIGMKKAEQLGGVQKVGYLPDTFGHIGQMPQLLNQFQINNSFLWRGVLPEKSEFVWKAPDGSSVLAIFLPDGYYQPLLNEINPEKAVQSFIEKVQPWTDSDQLLLPNGGDHLMPSLQGMKEVIDSIQSVGSVHWKQSTLEDYLRDVRKSLVGTDALPEHQGEMRSNNHFYILPNVLSTRTYLKEQNQRMEDKLTGHVEPLIAYASFMNNHCFRKTYLENSWKLLLENHPHDSICGCSVDNVHREMETRTMKLEQRLDVSITEAQEILGMRTGLVSGQASRSPFDDDLYFSVFNPHPWNYTGFIKGELWLNEEEEFAKGFYLNNSKGERISPIVIKSERGEFFASPRDAAPDFKTMTKYTFGFHCADLKGLSMTPFEVKYGEHDQLKQKDRWKMENASLSIELEKEGTLTMLDKKSGNKISGLMNIYSSMDAGDEYNYSPPTNDPVTFAELAEDPVVFEGEGYSTMKYRLLLNLPKQLNNDRTGPSNETIQSVVTISLQLTEATHMNVNIHISNHASDQRLRAIFPIGTSILESKSDSSFEWVTRPAKKEELVDARKGTEVPVVVEPSHSAIIGYNDQRSQGIALGQRGLQEYQVIEKEQEDEIHLTLLRSVGWLSRDDLRTRGGGAGPRLETPEAQCIGDYSFDLIVAPFNETKSESQWLRTVKEFRVPPLVLSGHAESQEGKGLLTIDDPDLQWSAVRPVDQGIECRLWNPTNKEIVFFAESTARNVEKWSLNGEKLKEIDIRNGVWEDTVASHEIVTYLLKRQHPDL</sequence>
<comment type="caution">
    <text evidence="6">The sequence shown here is derived from an EMBL/GenBank/DDBJ whole genome shotgun (WGS) entry which is preliminary data.</text>
</comment>
<comment type="similarity">
    <text evidence="1">Belongs to the glycosyl hydrolase 38 family.</text>
</comment>
<organism evidence="6 7">
    <name type="scientific">Salipaludibacillus keqinensis</name>
    <dbReference type="NCBI Taxonomy" id="2045207"/>
    <lineage>
        <taxon>Bacteria</taxon>
        <taxon>Bacillati</taxon>
        <taxon>Bacillota</taxon>
        <taxon>Bacilli</taxon>
        <taxon>Bacillales</taxon>
        <taxon>Bacillaceae</taxon>
    </lineage>
</organism>
<dbReference type="SUPFAM" id="SSF88688">
    <property type="entry name" value="Families 57/38 glycoside transferase middle domain"/>
    <property type="match status" value="1"/>
</dbReference>
<reference evidence="6 7" key="1">
    <citation type="submission" date="2017-10" db="EMBL/GenBank/DDBJ databases">
        <title>Bacillus sp. nov., a halophilic bacterium isolated from a Keqin Lake.</title>
        <authorList>
            <person name="Wang H."/>
        </authorList>
    </citation>
    <scope>NUCLEOTIDE SEQUENCE [LARGE SCALE GENOMIC DNA]</scope>
    <source>
        <strain evidence="6 7">KQ-12</strain>
    </source>
</reference>
<dbReference type="GO" id="GO:0004559">
    <property type="term" value="F:alpha-mannosidase activity"/>
    <property type="evidence" value="ECO:0007669"/>
    <property type="project" value="InterPro"/>
</dbReference>
<dbReference type="SUPFAM" id="SSF74650">
    <property type="entry name" value="Galactose mutarotase-like"/>
    <property type="match status" value="1"/>
</dbReference>
<dbReference type="InterPro" id="IPR015341">
    <property type="entry name" value="Glyco_hydro_38_cen"/>
</dbReference>
<dbReference type="AlphaFoldDB" id="A0A323TDL4"/>
<keyword evidence="3 6" id="KW-0378">Hydrolase</keyword>
<dbReference type="Gene3D" id="3.20.110.10">
    <property type="entry name" value="Glycoside hydrolase 38, N terminal domain"/>
    <property type="match status" value="1"/>
</dbReference>
<dbReference type="GO" id="GO:0009313">
    <property type="term" value="P:oligosaccharide catabolic process"/>
    <property type="evidence" value="ECO:0007669"/>
    <property type="project" value="TreeGrafter"/>
</dbReference>
<accession>A0A323TDL4</accession>
<dbReference type="Proteomes" id="UP000248214">
    <property type="component" value="Unassembled WGS sequence"/>
</dbReference>
<keyword evidence="7" id="KW-1185">Reference proteome</keyword>
<dbReference type="GO" id="GO:0030246">
    <property type="term" value="F:carbohydrate binding"/>
    <property type="evidence" value="ECO:0007669"/>
    <property type="project" value="InterPro"/>
</dbReference>
<dbReference type="InterPro" id="IPR037094">
    <property type="entry name" value="Glyco_hydro_38_cen_sf"/>
</dbReference>
<gene>
    <name evidence="6" type="ORF">CR194_13920</name>
</gene>
<evidence type="ECO:0000256" key="4">
    <source>
        <dbReference type="ARBA" id="ARBA00023295"/>
    </source>
</evidence>
<evidence type="ECO:0000313" key="6">
    <source>
        <dbReference type="EMBL" id="PYZ92746.1"/>
    </source>
</evidence>
<evidence type="ECO:0000259" key="5">
    <source>
        <dbReference type="SMART" id="SM00872"/>
    </source>
</evidence>
<dbReference type="GO" id="GO:0046872">
    <property type="term" value="F:metal ion binding"/>
    <property type="evidence" value="ECO:0007669"/>
    <property type="project" value="UniProtKB-KW"/>
</dbReference>
<dbReference type="Gene3D" id="1.20.1270.50">
    <property type="entry name" value="Glycoside hydrolase family 38, central domain"/>
    <property type="match status" value="1"/>
</dbReference>
<dbReference type="InterPro" id="IPR028995">
    <property type="entry name" value="Glyco_hydro_57/38_cen_sf"/>
</dbReference>
<evidence type="ECO:0000256" key="1">
    <source>
        <dbReference type="ARBA" id="ARBA00009792"/>
    </source>
</evidence>
<name>A0A323TDL4_9BACI</name>
<dbReference type="InterPro" id="IPR011330">
    <property type="entry name" value="Glyco_hydro/deAcase_b/a-brl"/>
</dbReference>
<keyword evidence="2" id="KW-0479">Metal-binding</keyword>
<dbReference type="InterPro" id="IPR027291">
    <property type="entry name" value="Glyco_hydro_38_N_sf"/>
</dbReference>
<dbReference type="Pfam" id="PF09261">
    <property type="entry name" value="Alpha-mann_mid"/>
    <property type="match status" value="1"/>
</dbReference>
<evidence type="ECO:0000313" key="7">
    <source>
        <dbReference type="Proteomes" id="UP000248214"/>
    </source>
</evidence>